<reference evidence="2" key="1">
    <citation type="journal article" date="2023" name="Nat. Plants">
        <title>Single-cell RNA sequencing provides a high-resolution roadmap for understanding the multicellular compartmentation of specialized metabolism.</title>
        <authorList>
            <person name="Sun S."/>
            <person name="Shen X."/>
            <person name="Li Y."/>
            <person name="Li Y."/>
            <person name="Wang S."/>
            <person name="Li R."/>
            <person name="Zhang H."/>
            <person name="Shen G."/>
            <person name="Guo B."/>
            <person name="Wei J."/>
            <person name="Xu J."/>
            <person name="St-Pierre B."/>
            <person name="Chen S."/>
            <person name="Sun C."/>
        </authorList>
    </citation>
    <scope>NUCLEOTIDE SEQUENCE [LARGE SCALE GENOMIC DNA]</scope>
</reference>
<keyword evidence="2" id="KW-1185">Reference proteome</keyword>
<comment type="caution">
    <text evidence="1">The sequence shown here is derived from an EMBL/GenBank/DDBJ whole genome shotgun (WGS) entry which is preliminary data.</text>
</comment>
<dbReference type="EMBL" id="CM044704">
    <property type="protein sequence ID" value="KAI5669484.1"/>
    <property type="molecule type" value="Genomic_DNA"/>
</dbReference>
<gene>
    <name evidence="1" type="ORF">M9H77_19337</name>
</gene>
<sequence>MPIKSPSDYGTLPTPTTRYPPTSARKPPLPPPPRPPAQTILSRARTQIATIRPWRELLDLRSFSLPFSYSEAMSRIRRNINYFRMNYAMVVLFILFCSLIYHPLSIVTFLVVFVAWFFLCFFRDEPVVIFGRIIDDRLIMICLSLITIIALVLTQVGLNVLVALIIGVVIVGLHSAFRGIDDLFLDENEAAEGGLLSVVSGDQRPLMPTHSLG</sequence>
<protein>
    <submittedName>
        <fullName evidence="1">Uncharacterized protein</fullName>
    </submittedName>
</protein>
<dbReference type="Proteomes" id="UP001060085">
    <property type="component" value="Linkage Group LG04"/>
</dbReference>
<accession>A0ACC0B9Y4</accession>
<evidence type="ECO:0000313" key="2">
    <source>
        <dbReference type="Proteomes" id="UP001060085"/>
    </source>
</evidence>
<name>A0ACC0B9Y4_CATRO</name>
<proteinExistence type="predicted"/>
<organism evidence="1 2">
    <name type="scientific">Catharanthus roseus</name>
    <name type="common">Madagascar periwinkle</name>
    <name type="synonym">Vinca rosea</name>
    <dbReference type="NCBI Taxonomy" id="4058"/>
    <lineage>
        <taxon>Eukaryota</taxon>
        <taxon>Viridiplantae</taxon>
        <taxon>Streptophyta</taxon>
        <taxon>Embryophyta</taxon>
        <taxon>Tracheophyta</taxon>
        <taxon>Spermatophyta</taxon>
        <taxon>Magnoliopsida</taxon>
        <taxon>eudicotyledons</taxon>
        <taxon>Gunneridae</taxon>
        <taxon>Pentapetalae</taxon>
        <taxon>asterids</taxon>
        <taxon>lamiids</taxon>
        <taxon>Gentianales</taxon>
        <taxon>Apocynaceae</taxon>
        <taxon>Rauvolfioideae</taxon>
        <taxon>Vinceae</taxon>
        <taxon>Catharanthinae</taxon>
        <taxon>Catharanthus</taxon>
    </lineage>
</organism>
<evidence type="ECO:0000313" key="1">
    <source>
        <dbReference type="EMBL" id="KAI5669484.1"/>
    </source>
</evidence>